<dbReference type="InterPro" id="IPR051406">
    <property type="entry name" value="PLD_domain"/>
</dbReference>
<keyword evidence="5" id="KW-0442">Lipid degradation</keyword>
<protein>
    <recommendedName>
        <fullName evidence="3">phospholipase D</fullName>
        <ecNumber evidence="3">3.1.4.4</ecNumber>
    </recommendedName>
</protein>
<organism evidence="8 9">
    <name type="scientific">Pseudomonas helleri</name>
    <dbReference type="NCBI Taxonomy" id="1608996"/>
    <lineage>
        <taxon>Bacteria</taxon>
        <taxon>Pseudomonadati</taxon>
        <taxon>Pseudomonadota</taxon>
        <taxon>Gammaproteobacteria</taxon>
        <taxon>Pseudomonadales</taxon>
        <taxon>Pseudomonadaceae</taxon>
        <taxon>Pseudomonas</taxon>
    </lineage>
</organism>
<keyword evidence="4" id="KW-0378">Hydrolase</keyword>
<dbReference type="PANTHER" id="PTHR43856">
    <property type="entry name" value="CARDIOLIPIN HYDROLASE"/>
    <property type="match status" value="1"/>
</dbReference>
<proteinExistence type="inferred from homology"/>
<gene>
    <name evidence="8" type="ORF">GHO40_21520</name>
</gene>
<comment type="similarity">
    <text evidence="2">Belongs to the phospholipase D family.</text>
</comment>
<dbReference type="EC" id="3.1.4.4" evidence="3"/>
<evidence type="ECO:0000256" key="1">
    <source>
        <dbReference type="ARBA" id="ARBA00000798"/>
    </source>
</evidence>
<evidence type="ECO:0000256" key="2">
    <source>
        <dbReference type="ARBA" id="ARBA00008664"/>
    </source>
</evidence>
<dbReference type="PANTHER" id="PTHR43856:SF1">
    <property type="entry name" value="MITOCHONDRIAL CARDIOLIPIN HYDROLASE"/>
    <property type="match status" value="1"/>
</dbReference>
<dbReference type="SMART" id="SM00155">
    <property type="entry name" value="PLDc"/>
    <property type="match status" value="1"/>
</dbReference>
<dbReference type="EMBL" id="WIWJ01000049">
    <property type="protein sequence ID" value="MQT49291.1"/>
    <property type="molecule type" value="Genomic_DNA"/>
</dbReference>
<comment type="caution">
    <text evidence="8">The sequence shown here is derived from an EMBL/GenBank/DDBJ whole genome shotgun (WGS) entry which is preliminary data.</text>
</comment>
<dbReference type="GO" id="GO:0016042">
    <property type="term" value="P:lipid catabolic process"/>
    <property type="evidence" value="ECO:0007669"/>
    <property type="project" value="UniProtKB-KW"/>
</dbReference>
<evidence type="ECO:0000313" key="9">
    <source>
        <dbReference type="Proteomes" id="UP000441404"/>
    </source>
</evidence>
<evidence type="ECO:0000256" key="6">
    <source>
        <dbReference type="ARBA" id="ARBA00023098"/>
    </source>
</evidence>
<dbReference type="Proteomes" id="UP000441404">
    <property type="component" value="Unassembled WGS sequence"/>
</dbReference>
<dbReference type="GO" id="GO:0016891">
    <property type="term" value="F:RNA endonuclease activity producing 5'-phosphomonoesters, hydrolytic mechanism"/>
    <property type="evidence" value="ECO:0007669"/>
    <property type="project" value="TreeGrafter"/>
</dbReference>
<accession>A0A7X2BK90</accession>
<evidence type="ECO:0000256" key="4">
    <source>
        <dbReference type="ARBA" id="ARBA00022801"/>
    </source>
</evidence>
<keyword evidence="6" id="KW-0443">Lipid metabolism</keyword>
<evidence type="ECO:0000259" key="7">
    <source>
        <dbReference type="PROSITE" id="PS50035"/>
    </source>
</evidence>
<dbReference type="InterPro" id="IPR025202">
    <property type="entry name" value="PLD-like_dom"/>
</dbReference>
<evidence type="ECO:0000256" key="3">
    <source>
        <dbReference type="ARBA" id="ARBA00012027"/>
    </source>
</evidence>
<dbReference type="PROSITE" id="PS50035">
    <property type="entry name" value="PLD"/>
    <property type="match status" value="1"/>
</dbReference>
<dbReference type="SUPFAM" id="SSF56024">
    <property type="entry name" value="Phospholipase D/nuclease"/>
    <property type="match status" value="1"/>
</dbReference>
<reference evidence="8 9" key="1">
    <citation type="submission" date="2019-10" db="EMBL/GenBank/DDBJ databases">
        <title>Evaluation of single-gene subtyping targets for Pseudomonas.</title>
        <authorList>
            <person name="Reichler S.J."/>
            <person name="Orsi R.H."/>
            <person name="Wiedmann M."/>
            <person name="Martin N.H."/>
            <person name="Murphy S.I."/>
        </authorList>
    </citation>
    <scope>NUCLEOTIDE SEQUENCE [LARGE SCALE GENOMIC DNA]</scope>
    <source>
        <strain evidence="8 9">FSL R10-3257</strain>
    </source>
</reference>
<dbReference type="Pfam" id="PF13091">
    <property type="entry name" value="PLDc_2"/>
    <property type="match status" value="1"/>
</dbReference>
<evidence type="ECO:0000256" key="5">
    <source>
        <dbReference type="ARBA" id="ARBA00022963"/>
    </source>
</evidence>
<name>A0A7X2BK90_9PSED</name>
<dbReference type="GO" id="GO:0004630">
    <property type="term" value="F:phospholipase D activity"/>
    <property type="evidence" value="ECO:0007669"/>
    <property type="project" value="UniProtKB-EC"/>
</dbReference>
<dbReference type="Gene3D" id="3.30.870.10">
    <property type="entry name" value="Endonuclease Chain A"/>
    <property type="match status" value="1"/>
</dbReference>
<dbReference type="RefSeq" id="WP_153429943.1">
    <property type="nucleotide sequence ID" value="NZ_WIWJ01000049.1"/>
</dbReference>
<dbReference type="CDD" id="cd09174">
    <property type="entry name" value="PLDc_Nuc_like_unchar2"/>
    <property type="match status" value="1"/>
</dbReference>
<feature type="domain" description="PLD phosphodiesterase" evidence="7">
    <location>
        <begin position="93"/>
        <end position="120"/>
    </location>
</feature>
<sequence length="322" mass="37104">MRSWDYSGNTKEFVTAHFENIREKIKEEILKAKESIRVCVAWVSLRDIHEALVARASEGLVVEVIYNDDLKNRSLSLISCENIKFYPIKLRYYYGLMHNKFCVIDESVVITGSFNWSKRAGSHFENCVVIRDNFELTRRFLQEFYDIVSYFSEARAAQVNTCSHSGCRCESFKIGILGAESGLYGESTVGIWEICSKKHHLSFVGSVDAVHIRAHLGLDEECEVDDDYRLDKSAMKYQLSRERDCTLKMQQLFLDMNVKVDAIGTVFVTNADDTVNWSAESEFGVSMLWRNIYHRKTIPEVISDGDNDIDLARIVNMHYYSN</sequence>
<dbReference type="GO" id="GO:0006793">
    <property type="term" value="P:phosphorus metabolic process"/>
    <property type="evidence" value="ECO:0007669"/>
    <property type="project" value="UniProtKB-ARBA"/>
</dbReference>
<comment type="catalytic activity">
    <reaction evidence="1">
        <text>a 1,2-diacyl-sn-glycero-3-phosphocholine + H2O = a 1,2-diacyl-sn-glycero-3-phosphate + choline + H(+)</text>
        <dbReference type="Rhea" id="RHEA:14445"/>
        <dbReference type="ChEBI" id="CHEBI:15354"/>
        <dbReference type="ChEBI" id="CHEBI:15377"/>
        <dbReference type="ChEBI" id="CHEBI:15378"/>
        <dbReference type="ChEBI" id="CHEBI:57643"/>
        <dbReference type="ChEBI" id="CHEBI:58608"/>
        <dbReference type="EC" id="3.1.4.4"/>
    </reaction>
</comment>
<dbReference type="AlphaFoldDB" id="A0A7X2BK90"/>
<evidence type="ECO:0000313" key="8">
    <source>
        <dbReference type="EMBL" id="MQT49291.1"/>
    </source>
</evidence>
<dbReference type="InterPro" id="IPR001736">
    <property type="entry name" value="PLipase_D/transphosphatidylase"/>
</dbReference>